<sequence length="135" mass="15056">MKKIILAFFIFGLAGCARPYGPAEQVLNKDIMSPKSGEQQTKITVTRNKQFIGGGSGGMCKFLVTIDGSKVALLKQNQFVTAYIKNGPHKLKVSNECNVLSMGMRKTLDIMADGAEQQYIAENGFWGQYRMWRVR</sequence>
<dbReference type="Proteomes" id="UP000294555">
    <property type="component" value="Unassembled WGS sequence"/>
</dbReference>
<evidence type="ECO:0000313" key="2">
    <source>
        <dbReference type="Proteomes" id="UP000294555"/>
    </source>
</evidence>
<evidence type="ECO:0000313" key="1">
    <source>
        <dbReference type="EMBL" id="TCL02340.1"/>
    </source>
</evidence>
<reference evidence="1 2" key="1">
    <citation type="submission" date="2019-02" db="EMBL/GenBank/DDBJ databases">
        <title>Investigation of anaerobic lignin degradation for improved lignocellulosic biofuels.</title>
        <authorList>
            <person name="Deangelis K."/>
        </authorList>
    </citation>
    <scope>NUCLEOTIDE SEQUENCE [LARGE SCALE GENOMIC DNA]</scope>
    <source>
        <strain evidence="1 2">159R</strain>
    </source>
</reference>
<protein>
    <recommendedName>
        <fullName evidence="3">Lipoprotein</fullName>
    </recommendedName>
</protein>
<dbReference type="PROSITE" id="PS51257">
    <property type="entry name" value="PROKAR_LIPOPROTEIN"/>
    <property type="match status" value="1"/>
</dbReference>
<name>A0A4R1NDY4_9GAMM</name>
<dbReference type="OrthoDB" id="6431906at2"/>
<gene>
    <name evidence="1" type="ORF">EZJ58_0347</name>
</gene>
<proteinExistence type="predicted"/>
<keyword evidence="2" id="KW-1185">Reference proteome</keyword>
<dbReference type="EMBL" id="SJOI01000001">
    <property type="protein sequence ID" value="TCL02340.1"/>
    <property type="molecule type" value="Genomic_DNA"/>
</dbReference>
<dbReference type="AlphaFoldDB" id="A0A4R1NDY4"/>
<dbReference type="RefSeq" id="WP_132921299.1">
    <property type="nucleotide sequence ID" value="NZ_SJOI01000001.1"/>
</dbReference>
<comment type="caution">
    <text evidence="1">The sequence shown here is derived from an EMBL/GenBank/DDBJ whole genome shotgun (WGS) entry which is preliminary data.</text>
</comment>
<evidence type="ECO:0008006" key="3">
    <source>
        <dbReference type="Google" id="ProtNLM"/>
    </source>
</evidence>
<organism evidence="1 2">
    <name type="scientific">Sodalis ligni</name>
    <dbReference type="NCBI Taxonomy" id="2697027"/>
    <lineage>
        <taxon>Bacteria</taxon>
        <taxon>Pseudomonadati</taxon>
        <taxon>Pseudomonadota</taxon>
        <taxon>Gammaproteobacteria</taxon>
        <taxon>Enterobacterales</taxon>
        <taxon>Bruguierivoracaceae</taxon>
        <taxon>Sodalis</taxon>
    </lineage>
</organism>
<accession>A0A4R1NDY4</accession>